<sequence>MLARGVQAEVGRNRFALAGGTDTRAKKSAGDATPRKVHGAIPIPSSMASVTRRLLLQSRRCPYAAPSRSTPNYASQRPRQFSTTPSRSARNREDEPPRPPPKAAQPVTHTPEELTAQLQKFAQDFQQLDPKAVAEAARKGKHGMPIANDFELESDEDYEMIEDDKNRVKEGFWAEGEESMGADEDYYGDDLTSDGHHQLQVHRQMREYARLIAWELPLLSQLARPFEPPTAANPFRFRYTSYLGESHPAANKVVVEFSPSDMDLTDVQRSKLIKLSGPRYNPSSDIIKLSTEQFDTQTQNKRFLGETIQALLTEAKDATDTFEDVPFDFRHHTPKVRHEFPKEWILTAERKKYLAEKRAETARLQDEKRGNGLLVDGQTIIDTSLPFAEAEPVLVEAPRRK</sequence>
<comment type="caution">
    <text evidence="1">The sequence shown here is derived from an EMBL/GenBank/DDBJ whole genome shotgun (WGS) entry which is preliminary data.</text>
</comment>
<protein>
    <submittedName>
        <fullName evidence="1">Uncharacterized protein</fullName>
    </submittedName>
</protein>
<dbReference type="Proteomes" id="UP001153331">
    <property type="component" value="Unassembled WGS sequence"/>
</dbReference>
<proteinExistence type="predicted"/>
<evidence type="ECO:0000313" key="1">
    <source>
        <dbReference type="EMBL" id="KAJ8115055.1"/>
    </source>
</evidence>
<reference evidence="1" key="1">
    <citation type="submission" date="2022-11" db="EMBL/GenBank/DDBJ databases">
        <title>Genome Sequence of Boeremia exigua.</title>
        <authorList>
            <person name="Buettner E."/>
        </authorList>
    </citation>
    <scope>NUCLEOTIDE SEQUENCE</scope>
    <source>
        <strain evidence="1">CU02</strain>
    </source>
</reference>
<dbReference type="EMBL" id="JAPHNI010000160">
    <property type="protein sequence ID" value="KAJ8115055.1"/>
    <property type="molecule type" value="Genomic_DNA"/>
</dbReference>
<keyword evidence="2" id="KW-1185">Reference proteome</keyword>
<accession>A0ACC2IIP0</accession>
<gene>
    <name evidence="1" type="ORF">OPT61_g3213</name>
</gene>
<evidence type="ECO:0000313" key="2">
    <source>
        <dbReference type="Proteomes" id="UP001153331"/>
    </source>
</evidence>
<organism evidence="1 2">
    <name type="scientific">Boeremia exigua</name>
    <dbReference type="NCBI Taxonomy" id="749465"/>
    <lineage>
        <taxon>Eukaryota</taxon>
        <taxon>Fungi</taxon>
        <taxon>Dikarya</taxon>
        <taxon>Ascomycota</taxon>
        <taxon>Pezizomycotina</taxon>
        <taxon>Dothideomycetes</taxon>
        <taxon>Pleosporomycetidae</taxon>
        <taxon>Pleosporales</taxon>
        <taxon>Pleosporineae</taxon>
        <taxon>Didymellaceae</taxon>
        <taxon>Boeremia</taxon>
    </lineage>
</organism>
<name>A0ACC2IIP0_9PLEO</name>